<dbReference type="PROSITE" id="PS50835">
    <property type="entry name" value="IG_LIKE"/>
    <property type="match status" value="1"/>
</dbReference>
<organism evidence="2 3">
    <name type="scientific">Arenibacter nanhaiticus</name>
    <dbReference type="NCBI Taxonomy" id="558155"/>
    <lineage>
        <taxon>Bacteria</taxon>
        <taxon>Pseudomonadati</taxon>
        <taxon>Bacteroidota</taxon>
        <taxon>Flavobacteriia</taxon>
        <taxon>Flavobacteriales</taxon>
        <taxon>Flavobacteriaceae</taxon>
        <taxon>Arenibacter</taxon>
    </lineage>
</organism>
<evidence type="ECO:0000313" key="2">
    <source>
        <dbReference type="EMBL" id="SHI29768.1"/>
    </source>
</evidence>
<dbReference type="RefSeq" id="WP_072762596.1">
    <property type="nucleotide sequence ID" value="NZ_FQYX01000001.1"/>
</dbReference>
<evidence type="ECO:0000259" key="1">
    <source>
        <dbReference type="PROSITE" id="PS50835"/>
    </source>
</evidence>
<dbReference type="SUPFAM" id="SSF48726">
    <property type="entry name" value="Immunoglobulin"/>
    <property type="match status" value="1"/>
</dbReference>
<keyword evidence="3" id="KW-1185">Reference proteome</keyword>
<dbReference type="Gene3D" id="2.60.40.10">
    <property type="entry name" value="Immunoglobulins"/>
    <property type="match status" value="2"/>
</dbReference>
<evidence type="ECO:0000313" key="3">
    <source>
        <dbReference type="Proteomes" id="UP000184231"/>
    </source>
</evidence>
<dbReference type="AlphaFoldDB" id="A0A1M6A002"/>
<dbReference type="EMBL" id="FQYX01000001">
    <property type="protein sequence ID" value="SHI29768.1"/>
    <property type="molecule type" value="Genomic_DNA"/>
</dbReference>
<dbReference type="Pfam" id="PF13585">
    <property type="entry name" value="CHU_C"/>
    <property type="match status" value="1"/>
</dbReference>
<proteinExistence type="predicted"/>
<gene>
    <name evidence="2" type="ORF">SAMN04487911_1015</name>
</gene>
<dbReference type="OrthoDB" id="678019at2"/>
<protein>
    <submittedName>
        <fullName evidence="2">C-terminal domain of CHU protein family protein</fullName>
    </submittedName>
</protein>
<sequence>MTPSLKNSLPFLFLCYLFLGAASLFGQTLNKPTPADNPTIAGNSIWTAACASADFNEYYVNFTWLPTVNADNQFILELSDASGNFGSPTELAKVSDKNTNFNFDIKFSLPTDTRGEAYRFRVRSTSPAKISPASDSFEMYYIDFKSSLLISQNANGTIPAGGRIDLCSGNSITLAVHNVSHPGNYQYKWYRSGTLLSEKSSAISIDIPGIYMVEVDYGTSCSGSANTLSNSIKIKKGSSMGIAINPPPKTILCSGESLVLESNIKDQGYTYTWYKNGFPITAPIVDAYNYTVDANSVGFEGEYSVEIDGDRICMERSLGINITLENDFTVALDKTGPLVLLPGKTSLLSATTDANTPTYQWYKDNIAIPGATDKTYLANAIGEYYLEVTQNGGACTSEKISEKILISPPTSFELSIAYAAEYTDCNNTSIVLEVDTITALLPNGTRADVTLDLVNSFTYQWEKDGIPISSETGKNISLTTSEENGNYTLVANLDGYNPTSNTLDVILMTNEALTINAATTVLCNDSSEISIGTATDLNGATFNWLKDGKNLHQTSTVLTVNSPGTYSLELLENGCTLVSNNISIKPMDESLISLNITNNEVVIREGSSKTITARGADSYAWYYQDQTLLSTTDEIELSREGNYTLLATLNGCQISKGFSVSHQDTFSIPNVVTANGDGYNDQWVLPNTYTKDPEINVIIYNHKGEEVFNQFQYNNDWPQATTIFPKQNMVFYYTIQKAKKILKQGTITVIR</sequence>
<name>A0A1M6A002_9FLAO</name>
<dbReference type="InterPro" id="IPR036179">
    <property type="entry name" value="Ig-like_dom_sf"/>
</dbReference>
<dbReference type="Proteomes" id="UP000184231">
    <property type="component" value="Unassembled WGS sequence"/>
</dbReference>
<dbReference type="InterPro" id="IPR013783">
    <property type="entry name" value="Ig-like_fold"/>
</dbReference>
<accession>A0A1M6A002</accession>
<feature type="domain" description="Ig-like" evidence="1">
    <location>
        <begin position="208"/>
        <end position="323"/>
    </location>
</feature>
<reference evidence="2 3" key="1">
    <citation type="submission" date="2016-11" db="EMBL/GenBank/DDBJ databases">
        <authorList>
            <person name="Jaros S."/>
            <person name="Januszkiewicz K."/>
            <person name="Wedrychowicz H."/>
        </authorList>
    </citation>
    <scope>NUCLEOTIDE SEQUENCE [LARGE SCALE GENOMIC DNA]</scope>
    <source>
        <strain evidence="2 3">CGMCC 1.8863</strain>
    </source>
</reference>
<dbReference type="InterPro" id="IPR007110">
    <property type="entry name" value="Ig-like_dom"/>
</dbReference>
<dbReference type="STRING" id="558155.SAMN04487911_1015"/>